<dbReference type="SUPFAM" id="SSF103473">
    <property type="entry name" value="MFS general substrate transporter"/>
    <property type="match status" value="1"/>
</dbReference>
<dbReference type="PANTHER" id="PTHR11388">
    <property type="entry name" value="ORGANIC ANION TRANSPORTER"/>
    <property type="match status" value="1"/>
</dbReference>
<evidence type="ECO:0000313" key="13">
    <source>
        <dbReference type="Proteomes" id="UP001374579"/>
    </source>
</evidence>
<organism evidence="12 13">
    <name type="scientific">Littorina saxatilis</name>
    <dbReference type="NCBI Taxonomy" id="31220"/>
    <lineage>
        <taxon>Eukaryota</taxon>
        <taxon>Metazoa</taxon>
        <taxon>Spiralia</taxon>
        <taxon>Lophotrochozoa</taxon>
        <taxon>Mollusca</taxon>
        <taxon>Gastropoda</taxon>
        <taxon>Caenogastropoda</taxon>
        <taxon>Littorinimorpha</taxon>
        <taxon>Littorinoidea</taxon>
        <taxon>Littorinidae</taxon>
        <taxon>Littorina</taxon>
    </lineage>
</organism>
<feature type="transmembrane region" description="Helical" evidence="8">
    <location>
        <begin position="371"/>
        <end position="397"/>
    </location>
</feature>
<evidence type="ECO:0000259" key="11">
    <source>
        <dbReference type="PROSITE" id="PS51465"/>
    </source>
</evidence>
<keyword evidence="8" id="KW-0406">Ion transport</keyword>
<evidence type="ECO:0000313" key="12">
    <source>
        <dbReference type="EMBL" id="KAK7103248.1"/>
    </source>
</evidence>
<evidence type="ECO:0000256" key="2">
    <source>
        <dbReference type="ARBA" id="ARBA00009657"/>
    </source>
</evidence>
<dbReference type="InterPro" id="IPR036259">
    <property type="entry name" value="MFS_trans_sf"/>
</dbReference>
<comment type="similarity">
    <text evidence="2 8">Belongs to the organo anion transporter (TC 2.A.60) family.</text>
</comment>
<dbReference type="SUPFAM" id="SSF100895">
    <property type="entry name" value="Kazal-type serine protease inhibitors"/>
    <property type="match status" value="1"/>
</dbReference>
<dbReference type="PROSITE" id="PS51465">
    <property type="entry name" value="KAZAL_2"/>
    <property type="match status" value="1"/>
</dbReference>
<feature type="transmembrane region" description="Helical" evidence="8">
    <location>
        <begin position="209"/>
        <end position="233"/>
    </location>
</feature>
<keyword evidence="13" id="KW-1185">Reference proteome</keyword>
<dbReference type="EMBL" id="JBAMIC010000008">
    <property type="protein sequence ID" value="KAK7103248.1"/>
    <property type="molecule type" value="Genomic_DNA"/>
</dbReference>
<keyword evidence="7" id="KW-1015">Disulfide bond</keyword>
<feature type="transmembrane region" description="Helical" evidence="8">
    <location>
        <begin position="81"/>
        <end position="101"/>
    </location>
</feature>
<keyword evidence="4 8" id="KW-0812">Transmembrane</keyword>
<gene>
    <name evidence="12" type="ORF">V1264_018188</name>
</gene>
<dbReference type="InterPro" id="IPR004156">
    <property type="entry name" value="OATP"/>
</dbReference>
<keyword evidence="8" id="KW-0813">Transport</keyword>
<dbReference type="Proteomes" id="UP001374579">
    <property type="component" value="Unassembled WGS sequence"/>
</dbReference>
<dbReference type="Gene3D" id="1.20.1250.20">
    <property type="entry name" value="MFS general substrate transporter like domains"/>
    <property type="match status" value="1"/>
</dbReference>
<feature type="region of interest" description="Disordered" evidence="9">
    <location>
        <begin position="174"/>
        <end position="199"/>
    </location>
</feature>
<feature type="transmembrane region" description="Helical" evidence="8">
    <location>
        <begin position="599"/>
        <end position="622"/>
    </location>
</feature>
<sequence>MTETSSEANGSGGGKTPGKGGVDNVAFTPSAGEGDVVVSFQPGQKPSCGGETVSKPDDVDHRYGCGSFKPGWLQKLANIKVFVFLVVLLCLVEGFAVNGIASASLVHLEKQFGLTSTRSALISSSQDIGALVVVLFVSFLGNRFNKPHWVAMGSLIMAVGSLLFIVPHLATGASPSGSGPPPTGLCDLSSGGSAGSGESESEVKSLSSYLGVFMVANMVHGVGFTPMFTLGTVYIDENEEHSMAAVYVGFTYAAAAVGVAMGFFVGGQLTEKYYVDFDSVDQDTLTFGPRDPQWVGAWWLGFIPSCICFVLLAALIYGFPRSLPTGEKKVEAESNGTPDSKDGDKSFCTVVKEVFILFFQAVKKLAINPMFILLSLGSAAATLIISGVSSFAFKYLAEQYSMSFDVAGNFLGGLIIVGSVGMVGGGVLIRVFRLEAVGMTRLMVGLNLLAAVLGVAILADCADVQLAGQEVAYPGDTSVTNYSSGCQGNCMCGDVSFDPVCGSDRRVYFSPCHAGCVDINNPGPSATYHNCSCVALARNVSQTDAAAMADRGRCSESCDNRNIFMPCLFIMFFAVLLTTTPNSMAILRVVDQDIRPFALGFQWMLIRLLGTIPGPPVVGYVLDQTCLVWNTSPDGTEFCAMYSKSEMSSGIFIWWIVVVLLATLFYLAASCLMSRRNSKSVDLN</sequence>
<keyword evidence="3" id="KW-1003">Cell membrane</keyword>
<feature type="domain" description="Major facilitator superfamily (MFS) profile" evidence="10">
    <location>
        <begin position="82"/>
        <end position="674"/>
    </location>
</feature>
<feature type="transmembrane region" description="Helical" evidence="8">
    <location>
        <begin position="121"/>
        <end position="142"/>
    </location>
</feature>
<dbReference type="GO" id="GO:0006811">
    <property type="term" value="P:monoatomic ion transport"/>
    <property type="evidence" value="ECO:0007669"/>
    <property type="project" value="UniProtKB-KW"/>
</dbReference>
<feature type="transmembrane region" description="Helical" evidence="8">
    <location>
        <begin position="245"/>
        <end position="265"/>
    </location>
</feature>
<dbReference type="InterPro" id="IPR020846">
    <property type="entry name" value="MFS_dom"/>
</dbReference>
<dbReference type="Pfam" id="PF07648">
    <property type="entry name" value="Kazal_2"/>
    <property type="match status" value="1"/>
</dbReference>
<evidence type="ECO:0000256" key="4">
    <source>
        <dbReference type="ARBA" id="ARBA00022692"/>
    </source>
</evidence>
<evidence type="ECO:0000256" key="7">
    <source>
        <dbReference type="ARBA" id="ARBA00023157"/>
    </source>
</evidence>
<evidence type="ECO:0000256" key="9">
    <source>
        <dbReference type="SAM" id="MobiDB-lite"/>
    </source>
</evidence>
<feature type="transmembrane region" description="Helical" evidence="8">
    <location>
        <begin position="409"/>
        <end position="429"/>
    </location>
</feature>
<comment type="caution">
    <text evidence="12">The sequence shown here is derived from an EMBL/GenBank/DDBJ whole genome shotgun (WGS) entry which is preliminary data.</text>
</comment>
<dbReference type="GO" id="GO:0016323">
    <property type="term" value="C:basolateral plasma membrane"/>
    <property type="evidence" value="ECO:0007669"/>
    <property type="project" value="TreeGrafter"/>
</dbReference>
<comment type="subcellular location">
    <subcellularLocation>
        <location evidence="1 8">Cell membrane</location>
        <topology evidence="1 8">Multi-pass membrane protein</topology>
    </subcellularLocation>
</comment>
<feature type="transmembrane region" description="Helical" evidence="8">
    <location>
        <begin position="563"/>
        <end position="587"/>
    </location>
</feature>
<dbReference type="PROSITE" id="PS50850">
    <property type="entry name" value="MFS"/>
    <property type="match status" value="1"/>
</dbReference>
<feature type="transmembrane region" description="Helical" evidence="8">
    <location>
        <begin position="297"/>
        <end position="319"/>
    </location>
</feature>
<feature type="transmembrane region" description="Helical" evidence="8">
    <location>
        <begin position="149"/>
        <end position="170"/>
    </location>
</feature>
<dbReference type="GO" id="GO:0015347">
    <property type="term" value="F:sodium-independent organic anion transmembrane transporter activity"/>
    <property type="evidence" value="ECO:0007669"/>
    <property type="project" value="TreeGrafter"/>
</dbReference>
<keyword evidence="5 8" id="KW-1133">Transmembrane helix</keyword>
<protein>
    <recommendedName>
        <fullName evidence="8">Solute carrier organic anion transporter family member</fullName>
    </recommendedName>
</protein>
<dbReference type="PANTHER" id="PTHR11388:SF100">
    <property type="entry name" value="SOLUTE CARRIER ORGANIC ANION TRANSPORTER FAMILY MEMBER 4A1"/>
    <property type="match status" value="1"/>
</dbReference>
<reference evidence="12 13" key="1">
    <citation type="submission" date="2024-02" db="EMBL/GenBank/DDBJ databases">
        <title>Chromosome-scale genome assembly of the rough periwinkle Littorina saxatilis.</title>
        <authorList>
            <person name="De Jode A."/>
            <person name="Faria R."/>
            <person name="Formenti G."/>
            <person name="Sims Y."/>
            <person name="Smith T.P."/>
            <person name="Tracey A."/>
            <person name="Wood J.M.D."/>
            <person name="Zagrodzka Z.B."/>
            <person name="Johannesson K."/>
            <person name="Butlin R.K."/>
            <person name="Leder E.H."/>
        </authorList>
    </citation>
    <scope>NUCLEOTIDE SEQUENCE [LARGE SCALE GENOMIC DNA]</scope>
    <source>
        <strain evidence="12">Snail1</strain>
        <tissue evidence="12">Muscle</tissue>
    </source>
</reference>
<feature type="transmembrane region" description="Helical" evidence="8">
    <location>
        <begin position="441"/>
        <end position="459"/>
    </location>
</feature>
<evidence type="ECO:0000259" key="10">
    <source>
        <dbReference type="PROSITE" id="PS50850"/>
    </source>
</evidence>
<accession>A0AAN9GBU1</accession>
<keyword evidence="6 8" id="KW-0472">Membrane</keyword>
<dbReference type="AlphaFoldDB" id="A0AAN9GBU1"/>
<dbReference type="InterPro" id="IPR002350">
    <property type="entry name" value="Kazal_dom"/>
</dbReference>
<feature type="compositionally biased region" description="Gly residues" evidence="9">
    <location>
        <begin position="10"/>
        <end position="21"/>
    </location>
</feature>
<evidence type="ECO:0000256" key="3">
    <source>
        <dbReference type="ARBA" id="ARBA00022475"/>
    </source>
</evidence>
<evidence type="ECO:0000256" key="1">
    <source>
        <dbReference type="ARBA" id="ARBA00004651"/>
    </source>
</evidence>
<dbReference type="Pfam" id="PF03137">
    <property type="entry name" value="OATP"/>
    <property type="match status" value="1"/>
</dbReference>
<proteinExistence type="inferred from homology"/>
<name>A0AAN9GBU1_9CAEN</name>
<dbReference type="InterPro" id="IPR036058">
    <property type="entry name" value="Kazal_dom_sf"/>
</dbReference>
<dbReference type="GO" id="GO:0043252">
    <property type="term" value="P:sodium-independent organic anion transport"/>
    <property type="evidence" value="ECO:0007669"/>
    <property type="project" value="TreeGrafter"/>
</dbReference>
<evidence type="ECO:0000256" key="6">
    <source>
        <dbReference type="ARBA" id="ARBA00023136"/>
    </source>
</evidence>
<dbReference type="NCBIfam" id="TIGR00805">
    <property type="entry name" value="oat"/>
    <property type="match status" value="1"/>
</dbReference>
<feature type="region of interest" description="Disordered" evidence="9">
    <location>
        <begin position="1"/>
        <end position="30"/>
    </location>
</feature>
<feature type="transmembrane region" description="Helical" evidence="8">
    <location>
        <begin position="651"/>
        <end position="669"/>
    </location>
</feature>
<evidence type="ECO:0000256" key="8">
    <source>
        <dbReference type="RuleBase" id="RU362056"/>
    </source>
</evidence>
<evidence type="ECO:0000256" key="5">
    <source>
        <dbReference type="ARBA" id="ARBA00022989"/>
    </source>
</evidence>
<feature type="domain" description="Kazal-like" evidence="11">
    <location>
        <begin position="480"/>
        <end position="535"/>
    </location>
</feature>